<feature type="domain" description="Peptidase C39-like" evidence="1">
    <location>
        <begin position="50"/>
        <end position="195"/>
    </location>
</feature>
<proteinExistence type="predicted"/>
<protein>
    <recommendedName>
        <fullName evidence="1">Peptidase C39-like domain-containing protein</fullName>
    </recommendedName>
</protein>
<evidence type="ECO:0000313" key="3">
    <source>
        <dbReference type="Proteomes" id="UP000176424"/>
    </source>
</evidence>
<dbReference type="Gene3D" id="3.90.70.10">
    <property type="entry name" value="Cysteine proteinases"/>
    <property type="match status" value="1"/>
</dbReference>
<evidence type="ECO:0000313" key="2">
    <source>
        <dbReference type="EMBL" id="OGD09966.1"/>
    </source>
</evidence>
<dbReference type="AlphaFoldDB" id="A0A1F4ZVT1"/>
<dbReference type="Pfam" id="PF13529">
    <property type="entry name" value="Peptidase_C39_2"/>
    <property type="match status" value="1"/>
</dbReference>
<dbReference type="STRING" id="1797263.A2397_00295"/>
<organism evidence="2 3">
    <name type="scientific">Candidatus Amesbacteria bacterium RIFOXYB1_FULL_44_23</name>
    <dbReference type="NCBI Taxonomy" id="1797263"/>
    <lineage>
        <taxon>Bacteria</taxon>
        <taxon>Candidatus Amesiibacteriota</taxon>
    </lineage>
</organism>
<dbReference type="InterPro" id="IPR039564">
    <property type="entry name" value="Peptidase_C39-like"/>
</dbReference>
<sequence>MPLTIFALVIFRGPPQTDAPSPVINTPTVFPTQIPTLIPTPLPQLIYIKDVPFASQAPFGDWKDPRQQDGCEEAASLLAVMWARDKSLTKDQALTHILAIAEYQKDNFGQFTDTSAVDTEKRIIRGYFKFENSQVVTIKSITDLIAPLSQGKLVIVPTNGQLLNNPNFTAPGPERHNLVIRGYDRSTKEFITNDPGTRKGENYRYPEKTLFDSIRDYPTGEHSPITSIAKTAIVVWK</sequence>
<evidence type="ECO:0000259" key="1">
    <source>
        <dbReference type="Pfam" id="PF13529"/>
    </source>
</evidence>
<gene>
    <name evidence="2" type="ORF">A2397_00295</name>
</gene>
<name>A0A1F4ZVT1_9BACT</name>
<accession>A0A1F4ZVT1</accession>
<comment type="caution">
    <text evidence="2">The sequence shown here is derived from an EMBL/GenBank/DDBJ whole genome shotgun (WGS) entry which is preliminary data.</text>
</comment>
<dbReference type="Proteomes" id="UP000176424">
    <property type="component" value="Unassembled WGS sequence"/>
</dbReference>
<dbReference type="EMBL" id="MEXR01000017">
    <property type="protein sequence ID" value="OGD09966.1"/>
    <property type="molecule type" value="Genomic_DNA"/>
</dbReference>
<reference evidence="2 3" key="1">
    <citation type="journal article" date="2016" name="Nat. Commun.">
        <title>Thousands of microbial genomes shed light on interconnected biogeochemical processes in an aquifer system.</title>
        <authorList>
            <person name="Anantharaman K."/>
            <person name="Brown C.T."/>
            <person name="Hug L.A."/>
            <person name="Sharon I."/>
            <person name="Castelle C.J."/>
            <person name="Probst A.J."/>
            <person name="Thomas B.C."/>
            <person name="Singh A."/>
            <person name="Wilkins M.J."/>
            <person name="Karaoz U."/>
            <person name="Brodie E.L."/>
            <person name="Williams K.H."/>
            <person name="Hubbard S.S."/>
            <person name="Banfield J.F."/>
        </authorList>
    </citation>
    <scope>NUCLEOTIDE SEQUENCE [LARGE SCALE GENOMIC DNA]</scope>
</reference>